<keyword evidence="1" id="KW-0175">Coiled coil</keyword>
<dbReference type="EMBL" id="VDFV01000021">
    <property type="protein sequence ID" value="TNC69494.1"/>
    <property type="molecule type" value="Genomic_DNA"/>
</dbReference>
<dbReference type="RefSeq" id="WP_139082290.1">
    <property type="nucleotide sequence ID" value="NZ_VDFV01000021.1"/>
</dbReference>
<sequence length="218" mass="22919">MRGRLVALLLALAPLGAVAQDDLALGQVQSPVLVIDAGRLLAESRAGQAIDADLRARADALAAENRQLEAELTSEERALTERRPTMEVEAFRAEAEAFDARVQAIRSEQDAKQRELEEAVDRSREDFLTAVRPVLAQLMIESGAAVILERREVFLSVGLVDVTDEAIAAIDAEMGEGAAAPDRSGAETAPSGDATPSEATDPATPPAATDGPEAVPGD</sequence>
<organism evidence="4 5">
    <name type="scientific">Rubellimicrobium roseum</name>
    <dbReference type="NCBI Taxonomy" id="687525"/>
    <lineage>
        <taxon>Bacteria</taxon>
        <taxon>Pseudomonadati</taxon>
        <taxon>Pseudomonadota</taxon>
        <taxon>Alphaproteobacteria</taxon>
        <taxon>Rhodobacterales</taxon>
        <taxon>Roseobacteraceae</taxon>
        <taxon>Rubellimicrobium</taxon>
    </lineage>
</organism>
<dbReference type="Proteomes" id="UP000305709">
    <property type="component" value="Unassembled WGS sequence"/>
</dbReference>
<dbReference type="InterPro" id="IPR005632">
    <property type="entry name" value="Chaperone_Skp"/>
</dbReference>
<feature type="chain" id="PRO_5022969827" evidence="3">
    <location>
        <begin position="20"/>
        <end position="218"/>
    </location>
</feature>
<feature type="region of interest" description="Disordered" evidence="2">
    <location>
        <begin position="177"/>
        <end position="218"/>
    </location>
</feature>
<evidence type="ECO:0000256" key="2">
    <source>
        <dbReference type="SAM" id="MobiDB-lite"/>
    </source>
</evidence>
<evidence type="ECO:0000256" key="3">
    <source>
        <dbReference type="SAM" id="SignalP"/>
    </source>
</evidence>
<gene>
    <name evidence="4" type="ORF">FHG71_13865</name>
</gene>
<accession>A0A5C4NA98</accession>
<comment type="caution">
    <text evidence="4">The sequence shown here is derived from an EMBL/GenBank/DDBJ whole genome shotgun (WGS) entry which is preliminary data.</text>
</comment>
<keyword evidence="3" id="KW-0732">Signal</keyword>
<dbReference type="InterPro" id="IPR024930">
    <property type="entry name" value="Skp_dom_sf"/>
</dbReference>
<dbReference type="GO" id="GO:0051082">
    <property type="term" value="F:unfolded protein binding"/>
    <property type="evidence" value="ECO:0007669"/>
    <property type="project" value="InterPro"/>
</dbReference>
<feature type="compositionally biased region" description="Low complexity" evidence="2">
    <location>
        <begin position="193"/>
        <end position="218"/>
    </location>
</feature>
<feature type="signal peptide" evidence="3">
    <location>
        <begin position="1"/>
        <end position="19"/>
    </location>
</feature>
<dbReference type="AlphaFoldDB" id="A0A5C4NA98"/>
<evidence type="ECO:0000256" key="1">
    <source>
        <dbReference type="SAM" id="Coils"/>
    </source>
</evidence>
<dbReference type="SUPFAM" id="SSF111384">
    <property type="entry name" value="OmpH-like"/>
    <property type="match status" value="1"/>
</dbReference>
<dbReference type="OrthoDB" id="7868372at2"/>
<reference evidence="4 5" key="1">
    <citation type="submission" date="2019-06" db="EMBL/GenBank/DDBJ databases">
        <authorList>
            <person name="Jiang L."/>
        </authorList>
    </citation>
    <scope>NUCLEOTIDE SEQUENCE [LARGE SCALE GENOMIC DNA]</scope>
    <source>
        <strain evidence="4 5">YIM 48858</strain>
    </source>
</reference>
<evidence type="ECO:0000313" key="4">
    <source>
        <dbReference type="EMBL" id="TNC69494.1"/>
    </source>
</evidence>
<keyword evidence="5" id="KW-1185">Reference proteome</keyword>
<dbReference type="SMART" id="SM00935">
    <property type="entry name" value="OmpH"/>
    <property type="match status" value="1"/>
</dbReference>
<protein>
    <submittedName>
        <fullName evidence="4">OmpH family outer membrane protein</fullName>
    </submittedName>
</protein>
<evidence type="ECO:0000313" key="5">
    <source>
        <dbReference type="Proteomes" id="UP000305709"/>
    </source>
</evidence>
<feature type="coiled-coil region" evidence="1">
    <location>
        <begin position="51"/>
        <end position="78"/>
    </location>
</feature>
<dbReference type="Pfam" id="PF03938">
    <property type="entry name" value="OmpH"/>
    <property type="match status" value="1"/>
</dbReference>
<proteinExistence type="predicted"/>
<dbReference type="Gene3D" id="3.30.910.20">
    <property type="entry name" value="Skp domain"/>
    <property type="match status" value="1"/>
</dbReference>
<name>A0A5C4NA98_9RHOB</name>